<dbReference type="Proteomes" id="UP000199668">
    <property type="component" value="Unassembled WGS sequence"/>
</dbReference>
<dbReference type="InterPro" id="IPR036390">
    <property type="entry name" value="WH_DNA-bd_sf"/>
</dbReference>
<dbReference type="PANTHER" id="PTHR38445:SF10">
    <property type="entry name" value="GNTR-FAMILY TRANSCRIPTIONAL REGULATOR"/>
    <property type="match status" value="1"/>
</dbReference>
<dbReference type="GO" id="GO:0003700">
    <property type="term" value="F:DNA-binding transcription factor activity"/>
    <property type="evidence" value="ECO:0007669"/>
    <property type="project" value="InterPro"/>
</dbReference>
<proteinExistence type="predicted"/>
<dbReference type="Pfam" id="PF00392">
    <property type="entry name" value="GntR"/>
    <property type="match status" value="1"/>
</dbReference>
<gene>
    <name evidence="5" type="ORF">SAMN04488054_12927</name>
</gene>
<dbReference type="AlphaFoldDB" id="A0A1I4PP11"/>
<dbReference type="SUPFAM" id="SSF46785">
    <property type="entry name" value="Winged helix' DNA-binding domain"/>
    <property type="match status" value="1"/>
</dbReference>
<evidence type="ECO:0000256" key="1">
    <source>
        <dbReference type="ARBA" id="ARBA00023015"/>
    </source>
</evidence>
<sequence>MSKGLEGGKPIFQQIRDRIEDQIVNDQLQEEDQIPSTNQLVQFYKINHLTAAKGINLLVDDGIIYKKRGVGMFVAAGAKSKVTEKRKNAFFHDYILPMVEESRNLQLSEEEVNTLIQHAKGRNNDDI</sequence>
<evidence type="ECO:0000313" key="6">
    <source>
        <dbReference type="Proteomes" id="UP000199668"/>
    </source>
</evidence>
<reference evidence="5 6" key="1">
    <citation type="submission" date="2016-10" db="EMBL/GenBank/DDBJ databases">
        <authorList>
            <person name="de Groot N.N."/>
        </authorList>
    </citation>
    <scope>NUCLEOTIDE SEQUENCE [LARGE SCALE GENOMIC DNA]</scope>
    <source>
        <strain evidence="5 6">CGMCC 1.6134</strain>
    </source>
</reference>
<feature type="domain" description="HTH gntR-type" evidence="4">
    <location>
        <begin position="9"/>
        <end position="77"/>
    </location>
</feature>
<dbReference type="PROSITE" id="PS50949">
    <property type="entry name" value="HTH_GNTR"/>
    <property type="match status" value="1"/>
</dbReference>
<dbReference type="SMART" id="SM00345">
    <property type="entry name" value="HTH_GNTR"/>
    <property type="match status" value="1"/>
</dbReference>
<keyword evidence="3" id="KW-0804">Transcription</keyword>
<protein>
    <submittedName>
        <fullName evidence="5">DNA-binding transcriptional regulator YhcF, GntR family</fullName>
    </submittedName>
</protein>
<evidence type="ECO:0000259" key="4">
    <source>
        <dbReference type="PROSITE" id="PS50949"/>
    </source>
</evidence>
<dbReference type="Gene3D" id="1.10.10.10">
    <property type="entry name" value="Winged helix-like DNA-binding domain superfamily/Winged helix DNA-binding domain"/>
    <property type="match status" value="1"/>
</dbReference>
<dbReference type="InterPro" id="IPR036388">
    <property type="entry name" value="WH-like_DNA-bd_sf"/>
</dbReference>
<evidence type="ECO:0000313" key="5">
    <source>
        <dbReference type="EMBL" id="SFM29346.1"/>
    </source>
</evidence>
<dbReference type="OrthoDB" id="162505at2"/>
<dbReference type="EMBL" id="FOTY01000029">
    <property type="protein sequence ID" value="SFM29346.1"/>
    <property type="molecule type" value="Genomic_DNA"/>
</dbReference>
<dbReference type="CDD" id="cd07377">
    <property type="entry name" value="WHTH_GntR"/>
    <property type="match status" value="1"/>
</dbReference>
<organism evidence="5 6">
    <name type="scientific">Salibacterium qingdaonense</name>
    <dbReference type="NCBI Taxonomy" id="266892"/>
    <lineage>
        <taxon>Bacteria</taxon>
        <taxon>Bacillati</taxon>
        <taxon>Bacillota</taxon>
        <taxon>Bacilli</taxon>
        <taxon>Bacillales</taxon>
        <taxon>Bacillaceae</taxon>
    </lineage>
</organism>
<dbReference type="InterPro" id="IPR000524">
    <property type="entry name" value="Tscrpt_reg_HTH_GntR"/>
</dbReference>
<accession>A0A1I4PP11</accession>
<dbReference type="GO" id="GO:0003677">
    <property type="term" value="F:DNA binding"/>
    <property type="evidence" value="ECO:0007669"/>
    <property type="project" value="UniProtKB-KW"/>
</dbReference>
<dbReference type="STRING" id="266892.SAMN04488054_12927"/>
<keyword evidence="2 5" id="KW-0238">DNA-binding</keyword>
<dbReference type="PANTHER" id="PTHR38445">
    <property type="entry name" value="HTH-TYPE TRANSCRIPTIONAL REPRESSOR YTRA"/>
    <property type="match status" value="1"/>
</dbReference>
<keyword evidence="1" id="KW-0805">Transcription regulation</keyword>
<evidence type="ECO:0000256" key="3">
    <source>
        <dbReference type="ARBA" id="ARBA00023163"/>
    </source>
</evidence>
<keyword evidence="6" id="KW-1185">Reference proteome</keyword>
<evidence type="ECO:0000256" key="2">
    <source>
        <dbReference type="ARBA" id="ARBA00023125"/>
    </source>
</evidence>
<name>A0A1I4PP11_9BACI</name>
<dbReference type="RefSeq" id="WP_090928065.1">
    <property type="nucleotide sequence ID" value="NZ_FOTY01000029.1"/>
</dbReference>